<evidence type="ECO:0000313" key="10">
    <source>
        <dbReference type="EMBL" id="HIU34346.1"/>
    </source>
</evidence>
<gene>
    <name evidence="8 10" type="primary">trpS</name>
    <name evidence="10" type="ORF">IAB02_07265</name>
</gene>
<dbReference type="PANTHER" id="PTHR43766">
    <property type="entry name" value="TRYPTOPHAN--TRNA LIGASE, MITOCHONDRIAL"/>
    <property type="match status" value="1"/>
</dbReference>
<reference evidence="10" key="2">
    <citation type="journal article" date="2021" name="PeerJ">
        <title>Extensive microbial diversity within the chicken gut microbiome revealed by metagenomics and culture.</title>
        <authorList>
            <person name="Gilroy R."/>
            <person name="Ravi A."/>
            <person name="Getino M."/>
            <person name="Pursley I."/>
            <person name="Horton D.L."/>
            <person name="Alikhan N.F."/>
            <person name="Baker D."/>
            <person name="Gharbi K."/>
            <person name="Hall N."/>
            <person name="Watson M."/>
            <person name="Adriaenssens E.M."/>
            <person name="Foster-Nyarko E."/>
            <person name="Jarju S."/>
            <person name="Secka A."/>
            <person name="Antonio M."/>
            <person name="Oren A."/>
            <person name="Chaudhuri R.R."/>
            <person name="La Ragione R."/>
            <person name="Hildebrand F."/>
            <person name="Pallen M.J."/>
        </authorList>
    </citation>
    <scope>NUCLEOTIDE SEQUENCE</scope>
    <source>
        <strain evidence="10">ChiHcec3-11533</strain>
    </source>
</reference>
<keyword evidence="3 8" id="KW-0547">Nucleotide-binding</keyword>
<feature type="binding site" evidence="8">
    <location>
        <begin position="196"/>
        <end position="200"/>
    </location>
    <ligand>
        <name>ATP</name>
        <dbReference type="ChEBI" id="CHEBI:30616"/>
    </ligand>
</feature>
<comment type="similarity">
    <text evidence="1 8 9">Belongs to the class-I aminoacyl-tRNA synthetase family.</text>
</comment>
<dbReference type="EMBL" id="DVMU01000163">
    <property type="protein sequence ID" value="HIU34346.1"/>
    <property type="molecule type" value="Genomic_DNA"/>
</dbReference>
<dbReference type="HAMAP" id="MF_00140_B">
    <property type="entry name" value="Trp_tRNA_synth_B"/>
    <property type="match status" value="1"/>
</dbReference>
<evidence type="ECO:0000256" key="7">
    <source>
        <dbReference type="ARBA" id="ARBA00049929"/>
    </source>
</evidence>
<dbReference type="InterPro" id="IPR014729">
    <property type="entry name" value="Rossmann-like_a/b/a_fold"/>
</dbReference>
<accession>A0A9D1LD21</accession>
<evidence type="ECO:0000256" key="1">
    <source>
        <dbReference type="ARBA" id="ARBA00005594"/>
    </source>
</evidence>
<dbReference type="PANTHER" id="PTHR43766:SF1">
    <property type="entry name" value="TRYPTOPHAN--TRNA LIGASE, MITOCHONDRIAL"/>
    <property type="match status" value="1"/>
</dbReference>
<feature type="short sequence motif" description="'KMSKS' region" evidence="8">
    <location>
        <begin position="196"/>
        <end position="200"/>
    </location>
</feature>
<dbReference type="InterPro" id="IPR024109">
    <property type="entry name" value="Trp-tRNA-ligase_bac-type"/>
</dbReference>
<evidence type="ECO:0000256" key="3">
    <source>
        <dbReference type="ARBA" id="ARBA00022741"/>
    </source>
</evidence>
<proteinExistence type="inferred from homology"/>
<feature type="binding site" evidence="8">
    <location>
        <position position="136"/>
    </location>
    <ligand>
        <name>L-tryptophan</name>
        <dbReference type="ChEBI" id="CHEBI:57912"/>
    </ligand>
</feature>
<dbReference type="PROSITE" id="PS00178">
    <property type="entry name" value="AA_TRNA_LIGASE_I"/>
    <property type="match status" value="1"/>
</dbReference>
<evidence type="ECO:0000313" key="11">
    <source>
        <dbReference type="Proteomes" id="UP000824072"/>
    </source>
</evidence>
<dbReference type="Gene3D" id="3.40.50.620">
    <property type="entry name" value="HUPs"/>
    <property type="match status" value="1"/>
</dbReference>
<keyword evidence="5 8" id="KW-0648">Protein biosynthesis</keyword>
<dbReference type="Pfam" id="PF00579">
    <property type="entry name" value="tRNA-synt_1b"/>
    <property type="match status" value="1"/>
</dbReference>
<dbReference type="CDD" id="cd00806">
    <property type="entry name" value="TrpRS_core"/>
    <property type="match status" value="1"/>
</dbReference>
<dbReference type="GO" id="GO:0004830">
    <property type="term" value="F:tryptophan-tRNA ligase activity"/>
    <property type="evidence" value="ECO:0007669"/>
    <property type="project" value="UniProtKB-UniRule"/>
</dbReference>
<evidence type="ECO:0000256" key="6">
    <source>
        <dbReference type="ARBA" id="ARBA00023146"/>
    </source>
</evidence>
<dbReference type="FunFam" id="1.10.240.10:FF:000002">
    <property type="entry name" value="Tryptophan--tRNA ligase"/>
    <property type="match status" value="1"/>
</dbReference>
<dbReference type="PRINTS" id="PR01039">
    <property type="entry name" value="TRNASYNTHTRP"/>
</dbReference>
<dbReference type="InterPro" id="IPR002305">
    <property type="entry name" value="aa-tRNA-synth_Ic"/>
</dbReference>
<name>A0A9D1LD21_9FIRM</name>
<dbReference type="Gene3D" id="1.10.240.10">
    <property type="entry name" value="Tyrosyl-Transfer RNA Synthetase"/>
    <property type="match status" value="1"/>
</dbReference>
<dbReference type="AlphaFoldDB" id="A0A9D1LD21"/>
<dbReference type="EC" id="6.1.1.2" evidence="8"/>
<sequence>MEAKKRIFSGIQPTGNLTLGNYIGALRNFSLLQDEYDCLYSIVDLHAITVRQNPAELRKACLRTLAIFLASGLDPEKNIIYFQSHVHQHAELSWILNCFTYMGELSRMTQFKDKSQKHADNINAGLFTYPVLMAADILLYQTDLVPIGADQKQHLELARNVADRFNKIYGDVFVVPEGYFPKVGARVMSLQEPTRKMSKSDPEDTYIAILDNPDIIRKKLRRAITDSESEVRFDPENKPGVSNLMSILSALSGKSMEAIQADFANTGYGAFKDAVADAVISALEPIQKRYAEISADKEYLQKVLTSGAERADAIARRTMRKVRKKVGLAPLEL</sequence>
<keyword evidence="8" id="KW-0963">Cytoplasm</keyword>
<reference evidence="10" key="1">
    <citation type="submission" date="2020-10" db="EMBL/GenBank/DDBJ databases">
        <authorList>
            <person name="Gilroy R."/>
        </authorList>
    </citation>
    <scope>NUCLEOTIDE SEQUENCE</scope>
    <source>
        <strain evidence="10">ChiHcec3-11533</strain>
    </source>
</reference>
<dbReference type="NCBIfam" id="TIGR00233">
    <property type="entry name" value="trpS"/>
    <property type="match status" value="1"/>
</dbReference>
<protein>
    <recommendedName>
        <fullName evidence="8">Tryptophan--tRNA ligase</fullName>
        <ecNumber evidence="8">6.1.1.2</ecNumber>
    </recommendedName>
    <alternativeName>
        <fullName evidence="8">Tryptophanyl-tRNA synthetase</fullName>
        <shortName evidence="8">TrpRS</shortName>
    </alternativeName>
</protein>
<comment type="subcellular location">
    <subcellularLocation>
        <location evidence="8">Cytoplasm</location>
    </subcellularLocation>
</comment>
<keyword evidence="4 8" id="KW-0067">ATP-binding</keyword>
<evidence type="ECO:0000256" key="2">
    <source>
        <dbReference type="ARBA" id="ARBA00022598"/>
    </source>
</evidence>
<evidence type="ECO:0000256" key="8">
    <source>
        <dbReference type="HAMAP-Rule" id="MF_00140"/>
    </source>
</evidence>
<dbReference type="SUPFAM" id="SSF52374">
    <property type="entry name" value="Nucleotidylyl transferase"/>
    <property type="match status" value="1"/>
</dbReference>
<evidence type="ECO:0000256" key="4">
    <source>
        <dbReference type="ARBA" id="ARBA00022840"/>
    </source>
</evidence>
<dbReference type="InterPro" id="IPR001412">
    <property type="entry name" value="aa-tRNA-synth_I_CS"/>
</dbReference>
<comment type="subunit">
    <text evidence="8">Homodimer.</text>
</comment>
<feature type="short sequence motif" description="'HIGH' region" evidence="8">
    <location>
        <begin position="13"/>
        <end position="21"/>
    </location>
</feature>
<comment type="catalytic activity">
    <reaction evidence="7 8">
        <text>tRNA(Trp) + L-tryptophan + ATP = L-tryptophyl-tRNA(Trp) + AMP + diphosphate + H(+)</text>
        <dbReference type="Rhea" id="RHEA:24080"/>
        <dbReference type="Rhea" id="RHEA-COMP:9671"/>
        <dbReference type="Rhea" id="RHEA-COMP:9705"/>
        <dbReference type="ChEBI" id="CHEBI:15378"/>
        <dbReference type="ChEBI" id="CHEBI:30616"/>
        <dbReference type="ChEBI" id="CHEBI:33019"/>
        <dbReference type="ChEBI" id="CHEBI:57912"/>
        <dbReference type="ChEBI" id="CHEBI:78442"/>
        <dbReference type="ChEBI" id="CHEBI:78535"/>
        <dbReference type="ChEBI" id="CHEBI:456215"/>
        <dbReference type="EC" id="6.1.1.2"/>
    </reaction>
</comment>
<keyword evidence="2 8" id="KW-0436">Ligase</keyword>
<feature type="binding site" evidence="8">
    <location>
        <position position="187"/>
    </location>
    <ligand>
        <name>ATP</name>
        <dbReference type="ChEBI" id="CHEBI:30616"/>
    </ligand>
</feature>
<evidence type="ECO:0000256" key="9">
    <source>
        <dbReference type="RuleBase" id="RU363036"/>
    </source>
</evidence>
<keyword evidence="6 8" id="KW-0030">Aminoacyl-tRNA synthetase</keyword>
<evidence type="ECO:0000256" key="5">
    <source>
        <dbReference type="ARBA" id="ARBA00022917"/>
    </source>
</evidence>
<dbReference type="GO" id="GO:0005524">
    <property type="term" value="F:ATP binding"/>
    <property type="evidence" value="ECO:0007669"/>
    <property type="project" value="UniProtKB-UniRule"/>
</dbReference>
<dbReference type="Proteomes" id="UP000824072">
    <property type="component" value="Unassembled WGS sequence"/>
</dbReference>
<comment type="caution">
    <text evidence="10">The sequence shown here is derived from an EMBL/GenBank/DDBJ whole genome shotgun (WGS) entry which is preliminary data.</text>
</comment>
<organism evidence="10 11">
    <name type="scientific">Candidatus Pullichristensenella excrementigallinarum</name>
    <dbReference type="NCBI Taxonomy" id="2840907"/>
    <lineage>
        <taxon>Bacteria</taxon>
        <taxon>Bacillati</taxon>
        <taxon>Bacillota</taxon>
        <taxon>Clostridia</taxon>
        <taxon>Candidatus Pullichristensenella</taxon>
    </lineage>
</organism>
<dbReference type="GO" id="GO:0005829">
    <property type="term" value="C:cytosol"/>
    <property type="evidence" value="ECO:0007669"/>
    <property type="project" value="TreeGrafter"/>
</dbReference>
<comment type="function">
    <text evidence="8">Catalyzes the attachment of tryptophan to tRNA(Trp).</text>
</comment>
<dbReference type="GO" id="GO:0006436">
    <property type="term" value="P:tryptophanyl-tRNA aminoacylation"/>
    <property type="evidence" value="ECO:0007669"/>
    <property type="project" value="UniProtKB-UniRule"/>
</dbReference>
<feature type="binding site" evidence="8">
    <location>
        <begin position="12"/>
        <end position="14"/>
    </location>
    <ligand>
        <name>ATP</name>
        <dbReference type="ChEBI" id="CHEBI:30616"/>
    </ligand>
</feature>
<feature type="binding site" evidence="8">
    <location>
        <begin position="148"/>
        <end position="150"/>
    </location>
    <ligand>
        <name>ATP</name>
        <dbReference type="ChEBI" id="CHEBI:30616"/>
    </ligand>
</feature>
<dbReference type="InterPro" id="IPR002306">
    <property type="entry name" value="Trp-tRNA-ligase"/>
</dbReference>
<feature type="binding site" evidence="8">
    <location>
        <begin position="20"/>
        <end position="21"/>
    </location>
    <ligand>
        <name>ATP</name>
        <dbReference type="ChEBI" id="CHEBI:30616"/>
    </ligand>
</feature>
<dbReference type="InterPro" id="IPR050203">
    <property type="entry name" value="Trp-tRNA_synthetase"/>
</dbReference>